<dbReference type="SUPFAM" id="SSF47413">
    <property type="entry name" value="lambda repressor-like DNA-binding domains"/>
    <property type="match status" value="1"/>
</dbReference>
<dbReference type="PROSITE" id="PS50943">
    <property type="entry name" value="HTH_CROC1"/>
    <property type="match status" value="1"/>
</dbReference>
<sequence length="439" mass="49746">MNFIKALSLAMEEGNVKINTLAKNSKISRNTISHYLNGTTQPNEQKQQQLINGLRKSVKHNGFIIYKYLVPLTMKEFQRKGVADEASIPGEFINIHFKNLIESIAANRNRVDTLTVSSSIGKGTAAKSVWVNIKDKRTAGSGILNGLQIGAFLNKSGDTTYIGLMNHDSEMKLSDNKSLNQKFAARILATIKGNPQKDFFTDDPVNLGDVKGSSAEKIQESVMISRAIPTFELSVPILLETIYALIDLYYDLLYQEFLPYIKPDEPKTLKQGDRDGEDYLLRNNSLFYTATPPLYELMYAKTVHEAYKKESAKLWVHQVERTELLASTTPELGNKIVRTSIQELKDYDIESYRVVDGEPQKVFIKVVPFGIIPDNAVTFELTDSEKQMAFELKENYIVYLVTKVGFTSTPALRIIHPYSRNKENDLNPHTLTHQYRVYL</sequence>
<evidence type="ECO:0000313" key="3">
    <source>
        <dbReference type="Proteomes" id="UP000031449"/>
    </source>
</evidence>
<gene>
    <name evidence="2" type="ORF">JMA_32640</name>
</gene>
<dbReference type="InterPro" id="IPR010982">
    <property type="entry name" value="Lambda_DNA-bd_dom_sf"/>
</dbReference>
<dbReference type="AlphaFoldDB" id="A0A0B5AR66"/>
<dbReference type="BioCyc" id="JESP1508404:G14D9-12545-MONOMER"/>
<dbReference type="CDD" id="cd00093">
    <property type="entry name" value="HTH_XRE"/>
    <property type="match status" value="1"/>
</dbReference>
<dbReference type="EMBL" id="CP009416">
    <property type="protein sequence ID" value="AJD92581.1"/>
    <property type="molecule type" value="Genomic_DNA"/>
</dbReference>
<dbReference type="KEGG" id="jeo:JMA_32640"/>
<dbReference type="InterPro" id="IPR001387">
    <property type="entry name" value="Cro/C1-type_HTH"/>
</dbReference>
<dbReference type="HOGENOM" id="CLU_623718_0_0_9"/>
<evidence type="ECO:0000313" key="2">
    <source>
        <dbReference type="EMBL" id="AJD92581.1"/>
    </source>
</evidence>
<name>A0A0B5AR66_9BACL</name>
<proteinExistence type="predicted"/>
<protein>
    <recommendedName>
        <fullName evidence="1">HTH cro/C1-type domain-containing protein</fullName>
    </recommendedName>
</protein>
<dbReference type="GO" id="GO:0003677">
    <property type="term" value="F:DNA binding"/>
    <property type="evidence" value="ECO:0007669"/>
    <property type="project" value="InterPro"/>
</dbReference>
<feature type="domain" description="HTH cro/C1-type" evidence="1">
    <location>
        <begin position="21"/>
        <end position="61"/>
    </location>
</feature>
<accession>A0A0B5AR66</accession>
<organism evidence="2 3">
    <name type="scientific">Jeotgalibacillus malaysiensis</name>
    <dbReference type="NCBI Taxonomy" id="1508404"/>
    <lineage>
        <taxon>Bacteria</taxon>
        <taxon>Bacillati</taxon>
        <taxon>Bacillota</taxon>
        <taxon>Bacilli</taxon>
        <taxon>Bacillales</taxon>
        <taxon>Caryophanaceae</taxon>
        <taxon>Jeotgalibacillus</taxon>
    </lineage>
</organism>
<keyword evidence="3" id="KW-1185">Reference proteome</keyword>
<evidence type="ECO:0000259" key="1">
    <source>
        <dbReference type="PROSITE" id="PS50943"/>
    </source>
</evidence>
<reference evidence="2 3" key="1">
    <citation type="submission" date="2014-08" db="EMBL/GenBank/DDBJ databases">
        <title>Complete genome of a marine bacteria Jeotgalibacillus malaysiensis.</title>
        <authorList>
            <person name="Yaakop A.S."/>
            <person name="Chan K.-G."/>
            <person name="Goh K.M."/>
        </authorList>
    </citation>
    <scope>NUCLEOTIDE SEQUENCE [LARGE SCALE GENOMIC DNA]</scope>
    <source>
        <strain evidence="2 3">D5</strain>
    </source>
</reference>
<dbReference type="Proteomes" id="UP000031449">
    <property type="component" value="Chromosome"/>
</dbReference>